<dbReference type="PANTHER" id="PTHR43782">
    <property type="entry name" value="ARGINASE"/>
    <property type="match status" value="1"/>
</dbReference>
<organism evidence="13 14">
    <name type="scientific">Maritalea porphyrae</name>
    <dbReference type="NCBI Taxonomy" id="880732"/>
    <lineage>
        <taxon>Bacteria</taxon>
        <taxon>Pseudomonadati</taxon>
        <taxon>Pseudomonadota</taxon>
        <taxon>Alphaproteobacteria</taxon>
        <taxon>Hyphomicrobiales</taxon>
        <taxon>Devosiaceae</taxon>
        <taxon>Maritalea</taxon>
    </lineage>
</organism>
<evidence type="ECO:0000256" key="4">
    <source>
        <dbReference type="ARBA" id="ARBA00022503"/>
    </source>
</evidence>
<protein>
    <recommendedName>
        <fullName evidence="3 9">Arginase</fullName>
        <ecNumber evidence="2 9">3.5.3.1</ecNumber>
    </recommendedName>
</protein>
<dbReference type="Gene3D" id="3.40.800.10">
    <property type="entry name" value="Ureohydrolase domain"/>
    <property type="match status" value="1"/>
</dbReference>
<dbReference type="InterPro" id="IPR006035">
    <property type="entry name" value="Ureohydrolase"/>
</dbReference>
<evidence type="ECO:0000313" key="13">
    <source>
        <dbReference type="EMBL" id="GLQ16823.1"/>
    </source>
</evidence>
<comment type="catalytic activity">
    <reaction evidence="8 12">
        <text>L-arginine + H2O = urea + L-ornithine</text>
        <dbReference type="Rhea" id="RHEA:20569"/>
        <dbReference type="ChEBI" id="CHEBI:15377"/>
        <dbReference type="ChEBI" id="CHEBI:16199"/>
        <dbReference type="ChEBI" id="CHEBI:32682"/>
        <dbReference type="ChEBI" id="CHEBI:46911"/>
        <dbReference type="EC" id="3.5.3.1"/>
    </reaction>
</comment>
<dbReference type="SUPFAM" id="SSF52768">
    <property type="entry name" value="Arginase/deacetylase"/>
    <property type="match status" value="1"/>
</dbReference>
<evidence type="ECO:0000256" key="1">
    <source>
        <dbReference type="ARBA" id="ARBA00005098"/>
    </source>
</evidence>
<evidence type="ECO:0000256" key="6">
    <source>
        <dbReference type="ARBA" id="ARBA00022801"/>
    </source>
</evidence>
<dbReference type="EC" id="3.5.3.1" evidence="2 9"/>
<keyword evidence="14" id="KW-1185">Reference proteome</keyword>
<dbReference type="CDD" id="cd09989">
    <property type="entry name" value="Arginase"/>
    <property type="match status" value="1"/>
</dbReference>
<comment type="pathway">
    <text evidence="1">Nitrogen metabolism; urea cycle; L-ornithine and urea from L-arginine: step 1/1.</text>
</comment>
<keyword evidence="4 12" id="KW-0056">Arginine metabolism</keyword>
<evidence type="ECO:0000313" key="14">
    <source>
        <dbReference type="Proteomes" id="UP001161405"/>
    </source>
</evidence>
<dbReference type="NCBIfam" id="TIGR01229">
    <property type="entry name" value="rocF_arginase"/>
    <property type="match status" value="1"/>
</dbReference>
<sequence>MVEHTSRGSVALIGAPVDGGAGLSGCIMGPAALRVAGLATSLADLGVEVRDLGDVTPDQVSLKLAGATHHENEVAGFARALNRQGYEALKSGATPIFMGGDHSLSMGSVTGVAKYAAEQGKKLHVLWLDAHPDYNTPDTSTSGNMHGMSAALFCGEPGFDGVLDEPIHPVDPKNYHVFGARSIDEDEGTLLLKRGVNVMDMRRIDERGVVALINGVLDAVRADDAMFHVSLDVDFLDPQFAPGVGTTVPGGATYREAHLAMEMICDSGLMSSMDLVELNPYLDDRGKSARMLVALTESGFGRRVFDRPTSTG</sequence>
<dbReference type="RefSeq" id="WP_284362589.1">
    <property type="nucleotide sequence ID" value="NZ_BSNI01000002.1"/>
</dbReference>
<evidence type="ECO:0000256" key="3">
    <source>
        <dbReference type="ARBA" id="ARBA00018123"/>
    </source>
</evidence>
<name>A0ABQ5UQC5_9HYPH</name>
<evidence type="ECO:0000256" key="7">
    <source>
        <dbReference type="ARBA" id="ARBA00023211"/>
    </source>
</evidence>
<dbReference type="PROSITE" id="PS01053">
    <property type="entry name" value="ARGINASE_1"/>
    <property type="match status" value="1"/>
</dbReference>
<reference evidence="13" key="1">
    <citation type="journal article" date="2014" name="Int. J. Syst. Evol. Microbiol.">
        <title>Complete genome of a new Firmicutes species belonging to the dominant human colonic microbiota ('Ruminococcus bicirculans') reveals two chromosomes and a selective capacity to utilize plant glucans.</title>
        <authorList>
            <consortium name="NISC Comparative Sequencing Program"/>
            <person name="Wegmann U."/>
            <person name="Louis P."/>
            <person name="Goesmann A."/>
            <person name="Henrissat B."/>
            <person name="Duncan S.H."/>
            <person name="Flint H.J."/>
        </authorList>
    </citation>
    <scope>NUCLEOTIDE SEQUENCE</scope>
    <source>
        <strain evidence="13">NBRC 107169</strain>
    </source>
</reference>
<dbReference type="PRINTS" id="PR00116">
    <property type="entry name" value="ARGINASE"/>
</dbReference>
<dbReference type="PIRSF" id="PIRSF036979">
    <property type="entry name" value="Arginase"/>
    <property type="match status" value="1"/>
</dbReference>
<evidence type="ECO:0000256" key="2">
    <source>
        <dbReference type="ARBA" id="ARBA00012168"/>
    </source>
</evidence>
<dbReference type="EMBL" id="BSNI01000002">
    <property type="protein sequence ID" value="GLQ16823.1"/>
    <property type="molecule type" value="Genomic_DNA"/>
</dbReference>
<keyword evidence="5 12" id="KW-0479">Metal-binding</keyword>
<evidence type="ECO:0000256" key="9">
    <source>
        <dbReference type="NCBIfam" id="TIGR01229"/>
    </source>
</evidence>
<comment type="caution">
    <text evidence="13">The sequence shown here is derived from an EMBL/GenBank/DDBJ whole genome shotgun (WGS) entry which is preliminary data.</text>
</comment>
<comment type="similarity">
    <text evidence="10 11">Belongs to the arginase family.</text>
</comment>
<evidence type="ECO:0000256" key="11">
    <source>
        <dbReference type="RuleBase" id="RU003684"/>
    </source>
</evidence>
<evidence type="ECO:0000256" key="8">
    <source>
        <dbReference type="ARBA" id="ARBA00047391"/>
    </source>
</evidence>
<dbReference type="InterPro" id="IPR020855">
    <property type="entry name" value="Ureohydrolase_Mn_BS"/>
</dbReference>
<dbReference type="Pfam" id="PF00491">
    <property type="entry name" value="Arginase"/>
    <property type="match status" value="1"/>
</dbReference>
<dbReference type="Proteomes" id="UP001161405">
    <property type="component" value="Unassembled WGS sequence"/>
</dbReference>
<dbReference type="InterPro" id="IPR014033">
    <property type="entry name" value="Arginase"/>
</dbReference>
<evidence type="ECO:0000256" key="5">
    <source>
        <dbReference type="ARBA" id="ARBA00022723"/>
    </source>
</evidence>
<reference evidence="13" key="2">
    <citation type="submission" date="2023-01" db="EMBL/GenBank/DDBJ databases">
        <title>Draft genome sequence of Maritalea porphyrae strain NBRC 107169.</title>
        <authorList>
            <person name="Sun Q."/>
            <person name="Mori K."/>
        </authorList>
    </citation>
    <scope>NUCLEOTIDE SEQUENCE</scope>
    <source>
        <strain evidence="13">NBRC 107169</strain>
    </source>
</reference>
<proteinExistence type="inferred from homology"/>
<keyword evidence="6 11" id="KW-0378">Hydrolase</keyword>
<dbReference type="PANTHER" id="PTHR43782:SF3">
    <property type="entry name" value="ARGINASE"/>
    <property type="match status" value="1"/>
</dbReference>
<comment type="cofactor">
    <cofactor evidence="12">
        <name>Mn(2+)</name>
        <dbReference type="ChEBI" id="CHEBI:29035"/>
    </cofactor>
    <text evidence="12">Binds 2 manganese ions per subunit.</text>
</comment>
<gene>
    <name evidence="13" type="primary">arcA1</name>
    <name evidence="13" type="ORF">GCM10007879_10720</name>
</gene>
<dbReference type="PROSITE" id="PS51409">
    <property type="entry name" value="ARGINASE_2"/>
    <property type="match status" value="1"/>
</dbReference>
<accession>A0ABQ5UQC5</accession>
<keyword evidence="7 12" id="KW-0464">Manganese</keyword>
<evidence type="ECO:0000256" key="12">
    <source>
        <dbReference type="RuleBase" id="RU361159"/>
    </source>
</evidence>
<dbReference type="InterPro" id="IPR023696">
    <property type="entry name" value="Ureohydrolase_dom_sf"/>
</dbReference>
<evidence type="ECO:0000256" key="10">
    <source>
        <dbReference type="PROSITE-ProRule" id="PRU00742"/>
    </source>
</evidence>